<dbReference type="InterPro" id="IPR011333">
    <property type="entry name" value="SKP1/BTB/POZ_sf"/>
</dbReference>
<evidence type="ECO:0000313" key="4">
    <source>
        <dbReference type="Proteomes" id="UP000076532"/>
    </source>
</evidence>
<accession>A0A166SP42</accession>
<dbReference type="EMBL" id="KV417497">
    <property type="protein sequence ID" value="KZP29672.1"/>
    <property type="molecule type" value="Genomic_DNA"/>
</dbReference>
<dbReference type="CDD" id="cd18186">
    <property type="entry name" value="BTB_POZ_ZBTB_KLHL-like"/>
    <property type="match status" value="1"/>
</dbReference>
<feature type="domain" description="BTB" evidence="2">
    <location>
        <begin position="115"/>
        <end position="168"/>
    </location>
</feature>
<dbReference type="Proteomes" id="UP000076532">
    <property type="component" value="Unassembled WGS sequence"/>
</dbReference>
<sequence>MASPNSPLGSDWDSDVDSDSFRSPSSSLSLRSATSSAWSINLTDDTSASPRPGGDSPIEYLCVTQHPNKPFCRGRGELCASGSPRSSSISAGATQTASANHPKLVMHERYYYADGTVSLEVEGVLYNVHRYLMAKDSSFFVLHHETSDPIFFPDITKHDLDIFLSVFYPRNYGDFEASTIEEWSAILRLSDKWGFKTVKNLAVSKIAPMASPIDMIVLGRRYSIDSYRLVDAYDDICLRPAPLTLEEGNRVGMEDVIKIMAIRQEFDLGSRTFTSAPLPTLEQLRCHFGLLDGVHEGDEEGTMEADERTPQMKDVMAGEDAMEGGWPFVHPYNLLPLPPFPTIPDMAPDSLPNDAYHEDVTRSNADSEKDLRCDSDISCHEALGNVFPRNAMLNVKEQLATDSGRFGISVSADSHAIEDTGPGVGRPYWPIITRGEYVARLKRQSAGAAHGVHGFSSPAPSTDAA</sequence>
<keyword evidence="4" id="KW-1185">Reference proteome</keyword>
<evidence type="ECO:0000256" key="1">
    <source>
        <dbReference type="SAM" id="MobiDB-lite"/>
    </source>
</evidence>
<proteinExistence type="predicted"/>
<protein>
    <recommendedName>
        <fullName evidence="2">BTB domain-containing protein</fullName>
    </recommendedName>
</protein>
<gene>
    <name evidence="3" type="ORF">FIBSPDRAFT_177714</name>
</gene>
<evidence type="ECO:0000259" key="2">
    <source>
        <dbReference type="PROSITE" id="PS50097"/>
    </source>
</evidence>
<dbReference type="Gene3D" id="3.30.710.10">
    <property type="entry name" value="Potassium Channel Kv1.1, Chain A"/>
    <property type="match status" value="1"/>
</dbReference>
<feature type="compositionally biased region" description="Low complexity" evidence="1">
    <location>
        <begin position="21"/>
        <end position="36"/>
    </location>
</feature>
<name>A0A166SP42_9AGAM</name>
<dbReference type="AlphaFoldDB" id="A0A166SP42"/>
<reference evidence="3 4" key="1">
    <citation type="journal article" date="2016" name="Mol. Biol. Evol.">
        <title>Comparative Genomics of Early-Diverging Mushroom-Forming Fungi Provides Insights into the Origins of Lignocellulose Decay Capabilities.</title>
        <authorList>
            <person name="Nagy L.G."/>
            <person name="Riley R."/>
            <person name="Tritt A."/>
            <person name="Adam C."/>
            <person name="Daum C."/>
            <person name="Floudas D."/>
            <person name="Sun H."/>
            <person name="Yadav J.S."/>
            <person name="Pangilinan J."/>
            <person name="Larsson K.H."/>
            <person name="Matsuura K."/>
            <person name="Barry K."/>
            <person name="Labutti K."/>
            <person name="Kuo R."/>
            <person name="Ohm R.A."/>
            <person name="Bhattacharya S.S."/>
            <person name="Shirouzu T."/>
            <person name="Yoshinaga Y."/>
            <person name="Martin F.M."/>
            <person name="Grigoriev I.V."/>
            <person name="Hibbett D.S."/>
        </authorList>
    </citation>
    <scope>NUCLEOTIDE SEQUENCE [LARGE SCALE GENOMIC DNA]</scope>
    <source>
        <strain evidence="3 4">CBS 109695</strain>
    </source>
</reference>
<dbReference type="InterPro" id="IPR000210">
    <property type="entry name" value="BTB/POZ_dom"/>
</dbReference>
<organism evidence="3 4">
    <name type="scientific">Athelia psychrophila</name>
    <dbReference type="NCBI Taxonomy" id="1759441"/>
    <lineage>
        <taxon>Eukaryota</taxon>
        <taxon>Fungi</taxon>
        <taxon>Dikarya</taxon>
        <taxon>Basidiomycota</taxon>
        <taxon>Agaricomycotina</taxon>
        <taxon>Agaricomycetes</taxon>
        <taxon>Agaricomycetidae</taxon>
        <taxon>Atheliales</taxon>
        <taxon>Atheliaceae</taxon>
        <taxon>Athelia</taxon>
    </lineage>
</organism>
<feature type="region of interest" description="Disordered" evidence="1">
    <location>
        <begin position="1"/>
        <end position="36"/>
    </location>
</feature>
<evidence type="ECO:0000313" key="3">
    <source>
        <dbReference type="EMBL" id="KZP29672.1"/>
    </source>
</evidence>
<dbReference type="OrthoDB" id="2367075at2759"/>
<dbReference type="PROSITE" id="PS50097">
    <property type="entry name" value="BTB"/>
    <property type="match status" value="1"/>
</dbReference>